<reference evidence="5 6" key="1">
    <citation type="submission" date="2019-08" db="EMBL/GenBank/DDBJ databases">
        <authorList>
            <person name="Lei W."/>
        </authorList>
    </citation>
    <scope>NUCLEOTIDE SEQUENCE [LARGE SCALE GENOMIC DNA]</scope>
    <source>
        <strain evidence="5 6">CCUG 58627</strain>
    </source>
</reference>
<feature type="domain" description="Glycosyltransferase subfamily 4-like N-terminal" evidence="4">
    <location>
        <begin position="79"/>
        <end position="152"/>
    </location>
</feature>
<dbReference type="AlphaFoldDB" id="A0A5C5UT36"/>
<dbReference type="SUPFAM" id="SSF53756">
    <property type="entry name" value="UDP-Glycosyltransferase/glycogen phosphorylase"/>
    <property type="match status" value="1"/>
</dbReference>
<keyword evidence="1" id="KW-0328">Glycosyltransferase</keyword>
<gene>
    <name evidence="5" type="ORF">FRX94_02025</name>
</gene>
<comment type="caution">
    <text evidence="5">The sequence shown here is derived from an EMBL/GenBank/DDBJ whole genome shotgun (WGS) entry which is preliminary data.</text>
</comment>
<sequence length="339" mass="37212">MKKVFYPGRILERNVGGNTTYTRAIASGITSYGWQVATLPYHSKAAITALLEQRSALAKPKAGELVHYSADTGPLVPVRRPSVVTVHGVASAVAQGVRNPLQEATWRTRVRAAIRCTDALITVSESSSETLQEVFGLDAARIHVIPHGIDIAQFATPTVCTSEVREQLPSEYLLYLGNVEPRKNLIQLVNAVDHLEIPLVVAGRTAWNAEGIEQRIAESPNTVRLGFVSDQDRVYLLQHCRAFIFPSLYEGFGFPVLEAMAAGAPVLATRRGSLRDVAGPAGHIEDVGASAIETALTRYFGDDAWLRDVVTPGRHWAEQFSWDKSVAAHHRLYEELIQR</sequence>
<dbReference type="GO" id="GO:0009103">
    <property type="term" value="P:lipopolysaccharide biosynthetic process"/>
    <property type="evidence" value="ECO:0007669"/>
    <property type="project" value="TreeGrafter"/>
</dbReference>
<evidence type="ECO:0000256" key="1">
    <source>
        <dbReference type="ARBA" id="ARBA00022676"/>
    </source>
</evidence>
<keyword evidence="2 5" id="KW-0808">Transferase</keyword>
<dbReference type="CDD" id="cd03809">
    <property type="entry name" value="GT4_MtfB-like"/>
    <property type="match status" value="1"/>
</dbReference>
<evidence type="ECO:0000256" key="2">
    <source>
        <dbReference type="ARBA" id="ARBA00022679"/>
    </source>
</evidence>
<dbReference type="PANTHER" id="PTHR46401">
    <property type="entry name" value="GLYCOSYLTRANSFERASE WBBK-RELATED"/>
    <property type="match status" value="1"/>
</dbReference>
<dbReference type="OrthoDB" id="9801609at2"/>
<dbReference type="EMBL" id="VOHM01000003">
    <property type="protein sequence ID" value="TWT28690.1"/>
    <property type="molecule type" value="Genomic_DNA"/>
</dbReference>
<dbReference type="InterPro" id="IPR028098">
    <property type="entry name" value="Glyco_trans_4-like_N"/>
</dbReference>
<dbReference type="GO" id="GO:0016757">
    <property type="term" value="F:glycosyltransferase activity"/>
    <property type="evidence" value="ECO:0007669"/>
    <property type="project" value="UniProtKB-KW"/>
</dbReference>
<dbReference type="RefSeq" id="WP_146323451.1">
    <property type="nucleotide sequence ID" value="NZ_BAABLR010000027.1"/>
</dbReference>
<evidence type="ECO:0000313" key="6">
    <source>
        <dbReference type="Proteomes" id="UP000320791"/>
    </source>
</evidence>
<dbReference type="PANTHER" id="PTHR46401:SF2">
    <property type="entry name" value="GLYCOSYLTRANSFERASE WBBK-RELATED"/>
    <property type="match status" value="1"/>
</dbReference>
<evidence type="ECO:0000259" key="3">
    <source>
        <dbReference type="Pfam" id="PF00534"/>
    </source>
</evidence>
<evidence type="ECO:0000313" key="5">
    <source>
        <dbReference type="EMBL" id="TWT28690.1"/>
    </source>
</evidence>
<dbReference type="Pfam" id="PF00534">
    <property type="entry name" value="Glycos_transf_1"/>
    <property type="match status" value="1"/>
</dbReference>
<protein>
    <submittedName>
        <fullName evidence="5">Glycosyltransferase family 4 protein</fullName>
    </submittedName>
</protein>
<evidence type="ECO:0000259" key="4">
    <source>
        <dbReference type="Pfam" id="PF13439"/>
    </source>
</evidence>
<organism evidence="5 6">
    <name type="scientific">Corynebacterium canis</name>
    <dbReference type="NCBI Taxonomy" id="679663"/>
    <lineage>
        <taxon>Bacteria</taxon>
        <taxon>Bacillati</taxon>
        <taxon>Actinomycetota</taxon>
        <taxon>Actinomycetes</taxon>
        <taxon>Mycobacteriales</taxon>
        <taxon>Corynebacteriaceae</taxon>
        <taxon>Corynebacterium</taxon>
    </lineage>
</organism>
<name>A0A5C5UT36_9CORY</name>
<proteinExistence type="predicted"/>
<feature type="domain" description="Glycosyl transferase family 1" evidence="3">
    <location>
        <begin position="169"/>
        <end position="282"/>
    </location>
</feature>
<dbReference type="Proteomes" id="UP000320791">
    <property type="component" value="Unassembled WGS sequence"/>
</dbReference>
<keyword evidence="6" id="KW-1185">Reference proteome</keyword>
<dbReference type="Gene3D" id="3.40.50.2000">
    <property type="entry name" value="Glycogen Phosphorylase B"/>
    <property type="match status" value="2"/>
</dbReference>
<dbReference type="InterPro" id="IPR001296">
    <property type="entry name" value="Glyco_trans_1"/>
</dbReference>
<dbReference type="Pfam" id="PF13439">
    <property type="entry name" value="Glyco_transf_4"/>
    <property type="match status" value="1"/>
</dbReference>
<accession>A0A5C5UT36</accession>